<keyword evidence="1" id="KW-0540">Nuclease</keyword>
<protein>
    <recommendedName>
        <fullName evidence="6">Metallo-beta-lactamase domain-containing protein</fullName>
    </recommendedName>
</protein>
<keyword evidence="1" id="KW-0269">Exonuclease</keyword>
<evidence type="ECO:0000256" key="5">
    <source>
        <dbReference type="ARBA" id="ARBA00048505"/>
    </source>
</evidence>
<dbReference type="RefSeq" id="WP_190927178.1">
    <property type="nucleotide sequence ID" value="NZ_JACXJA010000010.1"/>
</dbReference>
<dbReference type="InterPro" id="IPR001279">
    <property type="entry name" value="Metallo-B-lactamas"/>
</dbReference>
<dbReference type="Proteomes" id="UP000639396">
    <property type="component" value="Unassembled WGS sequence"/>
</dbReference>
<comment type="caution">
    <text evidence="7">The sequence shown here is derived from an EMBL/GenBank/DDBJ whole genome shotgun (WGS) entry which is preliminary data.</text>
</comment>
<evidence type="ECO:0000313" key="8">
    <source>
        <dbReference type="Proteomes" id="UP000639396"/>
    </source>
</evidence>
<reference evidence="7" key="1">
    <citation type="submission" date="2020-09" db="EMBL/GenBank/DDBJ databases">
        <title>A novel bacterium of genus Paenibacillus, isolated from South China Sea.</title>
        <authorList>
            <person name="Huang H."/>
            <person name="Mo K."/>
            <person name="Hu Y."/>
        </authorList>
    </citation>
    <scope>NUCLEOTIDE SEQUENCE</scope>
    <source>
        <strain evidence="7">IB182363</strain>
    </source>
</reference>
<dbReference type="GO" id="GO:0003723">
    <property type="term" value="F:RNA binding"/>
    <property type="evidence" value="ECO:0007669"/>
    <property type="project" value="UniProtKB-KW"/>
</dbReference>
<dbReference type="PANTHER" id="PTHR43694:SF1">
    <property type="entry name" value="RIBONUCLEASE J"/>
    <property type="match status" value="1"/>
</dbReference>
<keyword evidence="1" id="KW-0378">Hydrolase</keyword>
<dbReference type="PANTHER" id="PTHR43694">
    <property type="entry name" value="RIBONUCLEASE J"/>
    <property type="match status" value="1"/>
</dbReference>
<comment type="catalytic activity">
    <reaction evidence="3">
        <text>3',5'-cyclic CMP + H2O = CMP + H(+)</text>
        <dbReference type="Rhea" id="RHEA:72675"/>
        <dbReference type="ChEBI" id="CHEBI:15377"/>
        <dbReference type="ChEBI" id="CHEBI:15378"/>
        <dbReference type="ChEBI" id="CHEBI:58003"/>
        <dbReference type="ChEBI" id="CHEBI:60377"/>
    </reaction>
    <physiologicalReaction direction="left-to-right" evidence="3">
        <dbReference type="Rhea" id="RHEA:72676"/>
    </physiologicalReaction>
</comment>
<sequence length="473" mass="52263">MREGQLTFFGGVGKSGGVQVVYGKGNQGLMFDFGVEHSSLLFPKQLTLYLPVGATPGRELRQYVLGGMTAPLVQLYDPDQLGGLDMQKVSQVWGDRQFPSYGQISVFIGHMHTDHMAVLPYAKPGLPVYMNHDAFSLYRGMVAGGHSPDTAAQIQVCEDLSVVDFGEFTMQIIEMDHNATGSAGILIDDGVHKIAYTGDWRRHGKHPERIDRFIRLCRERQVDLLITEGTRLAADPFAEIPRQMTEDELLAGFSDRVSEAEGLVYVQMSPRDLERMANLMAIANKNGREIVMEASQALIWHAANREGLRILKGHPALGADIRVIDATVTNPMTTMPYRTISLEEVAGRKQQYVYFFKFPDLAHLIELETLGDLQGRSHFIQSDYSVKLEHPDVAKYLKTFGITGHSLCNGGHAHPEAIADMIEGIAPKAVITLHSRHPRSQHTRGVYAYHPEKGETATVSSILASATLAGNRA</sequence>
<accession>A0A927C998</accession>
<proteinExistence type="predicted"/>
<evidence type="ECO:0000259" key="6">
    <source>
        <dbReference type="SMART" id="SM00849"/>
    </source>
</evidence>
<keyword evidence="2" id="KW-0694">RNA-binding</keyword>
<dbReference type="SUPFAM" id="SSF56281">
    <property type="entry name" value="Metallo-hydrolase/oxidoreductase"/>
    <property type="match status" value="1"/>
</dbReference>
<evidence type="ECO:0000256" key="1">
    <source>
        <dbReference type="ARBA" id="ARBA00022839"/>
    </source>
</evidence>
<comment type="catalytic activity">
    <reaction evidence="5">
        <text>3',5'-cyclic UMP + H2O = UMP + H(+)</text>
        <dbReference type="Rhea" id="RHEA:70575"/>
        <dbReference type="ChEBI" id="CHEBI:15377"/>
        <dbReference type="ChEBI" id="CHEBI:15378"/>
        <dbReference type="ChEBI" id="CHEBI:57865"/>
        <dbReference type="ChEBI" id="CHEBI:184387"/>
    </reaction>
    <physiologicalReaction direction="left-to-right" evidence="5">
        <dbReference type="Rhea" id="RHEA:70576"/>
    </physiologicalReaction>
</comment>
<dbReference type="EMBL" id="JACXJA010000010">
    <property type="protein sequence ID" value="MBD2862372.1"/>
    <property type="molecule type" value="Genomic_DNA"/>
</dbReference>
<name>A0A927C998_9BACL</name>
<dbReference type="InterPro" id="IPR042173">
    <property type="entry name" value="RNase_J_2"/>
</dbReference>
<organism evidence="7 8">
    <name type="scientific">Paenibacillus oceani</name>
    <dbReference type="NCBI Taxonomy" id="2772510"/>
    <lineage>
        <taxon>Bacteria</taxon>
        <taxon>Bacillati</taxon>
        <taxon>Bacillota</taxon>
        <taxon>Bacilli</taxon>
        <taxon>Bacillales</taxon>
        <taxon>Paenibacillaceae</taxon>
        <taxon>Paenibacillus</taxon>
    </lineage>
</organism>
<evidence type="ECO:0000256" key="4">
    <source>
        <dbReference type="ARBA" id="ARBA00034301"/>
    </source>
</evidence>
<gene>
    <name evidence="7" type="ORF">IDH45_10295</name>
</gene>
<dbReference type="AlphaFoldDB" id="A0A927C998"/>
<keyword evidence="8" id="KW-1185">Reference proteome</keyword>
<dbReference type="GO" id="GO:0004527">
    <property type="term" value="F:exonuclease activity"/>
    <property type="evidence" value="ECO:0007669"/>
    <property type="project" value="UniProtKB-KW"/>
</dbReference>
<evidence type="ECO:0000313" key="7">
    <source>
        <dbReference type="EMBL" id="MBD2862372.1"/>
    </source>
</evidence>
<dbReference type="Gene3D" id="3.60.15.10">
    <property type="entry name" value="Ribonuclease Z/Hydroxyacylglutathione hydrolase-like"/>
    <property type="match status" value="1"/>
</dbReference>
<evidence type="ECO:0000256" key="3">
    <source>
        <dbReference type="ARBA" id="ARBA00034221"/>
    </source>
</evidence>
<dbReference type="Gene3D" id="3.40.50.10710">
    <property type="entry name" value="Metallo-hydrolase/oxidoreductase"/>
    <property type="match status" value="1"/>
</dbReference>
<dbReference type="SMART" id="SM00849">
    <property type="entry name" value="Lactamase_B"/>
    <property type="match status" value="1"/>
</dbReference>
<evidence type="ECO:0000256" key="2">
    <source>
        <dbReference type="ARBA" id="ARBA00022884"/>
    </source>
</evidence>
<comment type="function">
    <text evidence="4">Counteracts the endogenous Pycsar antiviral defense system. Phosphodiesterase that enables metal-dependent hydrolysis of host cyclic nucleotide Pycsar defense signals such as cCMP and cUMP.</text>
</comment>
<feature type="domain" description="Metallo-beta-lactamase" evidence="6">
    <location>
        <begin position="16"/>
        <end position="253"/>
    </location>
</feature>
<dbReference type="InterPro" id="IPR036866">
    <property type="entry name" value="RibonucZ/Hydroxyglut_hydro"/>
</dbReference>